<accession>A0A2P4XVD1</accession>
<comment type="caution">
    <text evidence="3">The sequence shown here is derived from an EMBL/GenBank/DDBJ whole genome shotgun (WGS) entry which is preliminary data.</text>
</comment>
<dbReference type="PANTHER" id="PTHR22754">
    <property type="entry name" value="DISCO-INTERACTING PROTEIN 2 DIP2 -RELATED"/>
    <property type="match status" value="1"/>
</dbReference>
<protein>
    <submittedName>
        <fullName evidence="3">Fatty-acid-CoA ligase</fullName>
    </submittedName>
</protein>
<proteinExistence type="predicted"/>
<dbReference type="PANTHER" id="PTHR22754:SF32">
    <property type="entry name" value="DISCO-INTERACTING PROTEIN 2"/>
    <property type="match status" value="1"/>
</dbReference>
<feature type="region of interest" description="Disordered" evidence="1">
    <location>
        <begin position="118"/>
        <end position="157"/>
    </location>
</feature>
<dbReference type="AlphaFoldDB" id="A0A2P4XVD1"/>
<evidence type="ECO:0000313" key="3">
    <source>
        <dbReference type="EMBL" id="POM69513.1"/>
    </source>
</evidence>
<dbReference type="SUPFAM" id="SSF56801">
    <property type="entry name" value="Acetyl-CoA synthetase-like"/>
    <property type="match status" value="1"/>
</dbReference>
<dbReference type="InterPro" id="IPR000873">
    <property type="entry name" value="AMP-dep_synth/lig_dom"/>
</dbReference>
<feature type="region of interest" description="Disordered" evidence="1">
    <location>
        <begin position="217"/>
        <end position="244"/>
    </location>
</feature>
<feature type="compositionally biased region" description="Polar residues" evidence="1">
    <location>
        <begin position="126"/>
        <end position="140"/>
    </location>
</feature>
<reference evidence="3 4" key="1">
    <citation type="journal article" date="2017" name="Genome Biol. Evol.">
        <title>Phytophthora megakarya and P. palmivora, closely related causal agents of cacao black pod rot, underwent increases in genome sizes and gene numbers by different mechanisms.</title>
        <authorList>
            <person name="Ali S.S."/>
            <person name="Shao J."/>
            <person name="Lary D.J."/>
            <person name="Kronmiller B."/>
            <person name="Shen D."/>
            <person name="Strem M.D."/>
            <person name="Amoako-Attah I."/>
            <person name="Akrofi A.Y."/>
            <person name="Begoude B.A."/>
            <person name="Ten Hoopen G.M."/>
            <person name="Coulibaly K."/>
            <person name="Kebe B.I."/>
            <person name="Melnick R.L."/>
            <person name="Guiltinan M.J."/>
            <person name="Tyler B.M."/>
            <person name="Meinhardt L.W."/>
            <person name="Bailey B.A."/>
        </authorList>
    </citation>
    <scope>NUCLEOTIDE SEQUENCE [LARGE SCALE GENOMIC DNA]</scope>
    <source>
        <strain evidence="4">sbr112.9</strain>
    </source>
</reference>
<name>A0A2P4XVD1_9STRA</name>
<organism evidence="3 4">
    <name type="scientific">Phytophthora palmivora</name>
    <dbReference type="NCBI Taxonomy" id="4796"/>
    <lineage>
        <taxon>Eukaryota</taxon>
        <taxon>Sar</taxon>
        <taxon>Stramenopiles</taxon>
        <taxon>Oomycota</taxon>
        <taxon>Peronosporomycetes</taxon>
        <taxon>Peronosporales</taxon>
        <taxon>Peronosporaceae</taxon>
        <taxon>Phytophthora</taxon>
    </lineage>
</organism>
<dbReference type="Pfam" id="PF00501">
    <property type="entry name" value="AMP-binding"/>
    <property type="match status" value="1"/>
</dbReference>
<feature type="non-terminal residue" evidence="3">
    <location>
        <position position="441"/>
    </location>
</feature>
<feature type="domain" description="AMP-dependent synthetase/ligase" evidence="2">
    <location>
        <begin position="277"/>
        <end position="408"/>
    </location>
</feature>
<evidence type="ECO:0000259" key="2">
    <source>
        <dbReference type="Pfam" id="PF00501"/>
    </source>
</evidence>
<keyword evidence="4" id="KW-1185">Reference proteome</keyword>
<evidence type="ECO:0000256" key="1">
    <source>
        <dbReference type="SAM" id="MobiDB-lite"/>
    </source>
</evidence>
<sequence>MKLLNWHKLANEAALKAAIIKTNKIKQEDSQFASALTQGERDERVQRAQQIIEEEQLKPLQVNTEFFRNLEAKGQRDEAKLDDDVRRHIQHLRKLKESMAQREDMQRRRQQYREKMLELQGGGNGTSRSKSMLKGQQGSNQDEETNPSDKRDRGNTSSVYHRAAMAAGGKAALDNANVVTSLDKLMELEQRIRHLEDAGLAVDDIADARDASAAALGARYTKRQRESEESTAPARKKRRLKKDSAVQLKHPVVVANGVAINTEPVIAELKRRATSDKWRHKIVYTFLDDLGRETVNLSFEDVDRAARKVAAALQRDAHVVKGDRVMLCFPPGLDFALAFWGCLYAGVVGIPVYPPYPGTLSKDLPKFNRLVEDSGAAVVLTNTTYHLASKMATVKGYFSTDRTSWPPNLQWITTDNLADSLVAQYDEEDALSLTHKDVAFF</sequence>
<gene>
    <name evidence="3" type="ORF">PHPALM_14200</name>
</gene>
<dbReference type="OrthoDB" id="167865at2759"/>
<dbReference type="EMBL" id="NCKW01007856">
    <property type="protein sequence ID" value="POM69513.1"/>
    <property type="molecule type" value="Genomic_DNA"/>
</dbReference>
<dbReference type="Gene3D" id="3.40.50.12780">
    <property type="entry name" value="N-terminal domain of ligase-like"/>
    <property type="match status" value="1"/>
</dbReference>
<dbReference type="InterPro" id="IPR042099">
    <property type="entry name" value="ANL_N_sf"/>
</dbReference>
<evidence type="ECO:0000313" key="4">
    <source>
        <dbReference type="Proteomes" id="UP000237271"/>
    </source>
</evidence>
<keyword evidence="3" id="KW-0436">Ligase</keyword>
<dbReference type="GO" id="GO:0016874">
    <property type="term" value="F:ligase activity"/>
    <property type="evidence" value="ECO:0007669"/>
    <property type="project" value="UniProtKB-KW"/>
</dbReference>
<dbReference type="Proteomes" id="UP000237271">
    <property type="component" value="Unassembled WGS sequence"/>
</dbReference>